<evidence type="ECO:0000313" key="10">
    <source>
        <dbReference type="EMBL" id="ALG96804.1"/>
    </source>
</evidence>
<dbReference type="GO" id="GO:0003887">
    <property type="term" value="F:DNA-directed DNA polymerase activity"/>
    <property type="evidence" value="ECO:0007669"/>
    <property type="project" value="UniProtKB-KW"/>
</dbReference>
<keyword evidence="3" id="KW-0808">Transferase</keyword>
<proteinExistence type="inferred from homology"/>
<dbReference type="OrthoDB" id="5086at10239"/>
<comment type="similarity">
    <text evidence="1">Belongs to the DNA polymerase type-B family.</text>
</comment>
<evidence type="ECO:0000256" key="3">
    <source>
        <dbReference type="ARBA" id="ARBA00022679"/>
    </source>
</evidence>
<evidence type="ECO:0000256" key="2">
    <source>
        <dbReference type="ARBA" id="ARBA00012417"/>
    </source>
</evidence>
<keyword evidence="11" id="KW-1185">Reference proteome</keyword>
<keyword evidence="7" id="KW-0238">DNA-binding</keyword>
<evidence type="ECO:0000259" key="9">
    <source>
        <dbReference type="Pfam" id="PF03175"/>
    </source>
</evidence>
<comment type="catalytic activity">
    <reaction evidence="8">
        <text>DNA(n) + a 2'-deoxyribonucleoside 5'-triphosphate = DNA(n+1) + diphosphate</text>
        <dbReference type="Rhea" id="RHEA:22508"/>
        <dbReference type="Rhea" id="RHEA-COMP:17339"/>
        <dbReference type="Rhea" id="RHEA-COMP:17340"/>
        <dbReference type="ChEBI" id="CHEBI:33019"/>
        <dbReference type="ChEBI" id="CHEBI:61560"/>
        <dbReference type="ChEBI" id="CHEBI:173112"/>
        <dbReference type="EC" id="2.7.7.7"/>
    </reaction>
</comment>
<name>A0A0N7FYX1_9VIRU</name>
<dbReference type="EMBL" id="KP282674">
    <property type="protein sequence ID" value="ALG96804.1"/>
    <property type="molecule type" value="Genomic_DNA"/>
</dbReference>
<keyword evidence="4" id="KW-0548">Nucleotidyltransferase</keyword>
<dbReference type="EC" id="2.7.7.7" evidence="2"/>
<dbReference type="InterPro" id="IPR004868">
    <property type="entry name" value="DNA-dir_DNA_pol_B_mt/vir"/>
</dbReference>
<dbReference type="Pfam" id="PF03175">
    <property type="entry name" value="DNA_pol_B_2"/>
    <property type="match status" value="1"/>
</dbReference>
<evidence type="ECO:0000256" key="1">
    <source>
        <dbReference type="ARBA" id="ARBA00005755"/>
    </source>
</evidence>
<dbReference type="InterPro" id="IPR023211">
    <property type="entry name" value="DNA_pol_palm_dom_sf"/>
</dbReference>
<feature type="domain" description="DNA-directed DNA polymerase family B mitochondria/virus" evidence="9">
    <location>
        <begin position="194"/>
        <end position="466"/>
    </location>
</feature>
<dbReference type="Gene3D" id="3.90.1600.10">
    <property type="entry name" value="Palm domain of DNA polymerase"/>
    <property type="match status" value="1"/>
</dbReference>
<dbReference type="SUPFAM" id="SSF56672">
    <property type="entry name" value="DNA/RNA polymerases"/>
    <property type="match status" value="1"/>
</dbReference>
<sequence>MQTTKDKTIKVEKEANLIAKPNVYLKKTLLGLFSLCEVNTKTFKEKENNEKTIVKAFDIETNGKSILIGVYDGHEYDYQVVDTVNDINLSLFGDINFFYGDYDVPVLFSPILQKENAKKRLLRFLHDGAFTTDKLEIFKHKNTYTLVTQSRKMLFFNLMQYYNDSLYNAYTRYYDLIKQKFPLSYLTDDQLKEWKEDKQKRADFGSLDFHDPKTVEDLTKYNKLDTIATYQLAIIKDYLFPFTGLRTLPSNSINYIINNTPEDKFIYFLKNGDAIKGLPYDPELSLALLKLYKGGLFDSNYLGIFSNVKKYDINSMYPFFMTKLPVLQYEGIEEEFVPNENPLFEGTIENEDAKNLYIYYGCFEQNDKLVSSKTNHKLLRIANFCTSLFDFELTENNKELSPNIKVKGKITTIKFSIVRKHIFEQVIKDLYEKRLHLKKEKNPLEKVYKLILNSSYGKFGERLLFNAKFQNVIYAGMITALGRTYIVNSDRNAISYLTDSIITNKELPDELVGDKLGQFKLEGEGKAEVIGNGIYVLNDANEKMVKSRGFKLNEEIAEKVIDYIANRLSKGEIVRVNVSQKLMFRTIFNLRLNENGIVGLLNDIQKIISPLNTKQKYHYENGIWVGKMFSNEKEAKEYEKEFNKTLKTINPIDLEVIIGGKA</sequence>
<dbReference type="GO" id="GO:0000166">
    <property type="term" value="F:nucleotide binding"/>
    <property type="evidence" value="ECO:0007669"/>
    <property type="project" value="InterPro"/>
</dbReference>
<dbReference type="GeneID" id="26625082"/>
<dbReference type="Proteomes" id="UP000202152">
    <property type="component" value="Segment"/>
</dbReference>
<accession>A0A0N7FYX1</accession>
<evidence type="ECO:0000313" key="11">
    <source>
        <dbReference type="Proteomes" id="UP000202152"/>
    </source>
</evidence>
<protein>
    <recommendedName>
        <fullName evidence="2">DNA-directed DNA polymerase</fullName>
        <ecNumber evidence="2">2.7.7.7</ecNumber>
    </recommendedName>
</protein>
<dbReference type="KEGG" id="vg:26625082"/>
<evidence type="ECO:0000256" key="8">
    <source>
        <dbReference type="ARBA" id="ARBA00049244"/>
    </source>
</evidence>
<evidence type="ECO:0000256" key="4">
    <source>
        <dbReference type="ARBA" id="ARBA00022695"/>
    </source>
</evidence>
<organism evidence="10 11">
    <name type="scientific">Acidianus bottle-shaped virus 3 strain ABV3</name>
    <dbReference type="NCBI Taxonomy" id="1732174"/>
    <lineage>
        <taxon>Viruses</taxon>
        <taxon>Viruses incertae sedis</taxon>
        <taxon>Ampullaviridae</taxon>
        <taxon>Bottigliavirus</taxon>
        <taxon>Bottigliavirus krisuvikense</taxon>
        <taxon>Bottigliavirus ABV3</taxon>
    </lineage>
</organism>
<reference evidence="10 11" key="1">
    <citation type="journal article" date="2015" name="Environ. Microbiol.">
        <title>Novel viral genomes identified from six metagenomes reveal wide distribution of archaeal viruses and high viral diversity in terrestrial hot springs.</title>
        <authorList>
            <person name="Gudbergsdottir S.R."/>
            <person name="Menzel P."/>
            <person name="Krogh A."/>
            <person name="Young M."/>
            <person name="Peng X."/>
        </authorList>
    </citation>
    <scope>NUCLEOTIDE SEQUENCE [LARGE SCALE GENOMIC DNA]</scope>
    <source>
        <strain evidence="10 11">ABV3</strain>
    </source>
</reference>
<dbReference type="GO" id="GO:0006260">
    <property type="term" value="P:DNA replication"/>
    <property type="evidence" value="ECO:0007669"/>
    <property type="project" value="UniProtKB-KW"/>
</dbReference>
<dbReference type="RefSeq" id="YP_009197881.1">
    <property type="nucleotide sequence ID" value="NC_028787.1"/>
</dbReference>
<evidence type="ECO:0000256" key="7">
    <source>
        <dbReference type="ARBA" id="ARBA00023125"/>
    </source>
</evidence>
<keyword evidence="5" id="KW-0235">DNA replication</keyword>
<evidence type="ECO:0000256" key="5">
    <source>
        <dbReference type="ARBA" id="ARBA00022705"/>
    </source>
</evidence>
<keyword evidence="6" id="KW-0239">DNA-directed DNA polymerase</keyword>
<dbReference type="InterPro" id="IPR043502">
    <property type="entry name" value="DNA/RNA_pol_sf"/>
</dbReference>
<evidence type="ECO:0000256" key="6">
    <source>
        <dbReference type="ARBA" id="ARBA00022932"/>
    </source>
</evidence>
<dbReference type="GO" id="GO:0003677">
    <property type="term" value="F:DNA binding"/>
    <property type="evidence" value="ECO:0007669"/>
    <property type="project" value="UniProtKB-KW"/>
</dbReference>